<evidence type="ECO:0000313" key="6">
    <source>
        <dbReference type="EMBL" id="BBE35645.1"/>
    </source>
</evidence>
<sequence>MSRMPAGGIDELLGGWRLLIACAVGVGCSAIALPYYAIGALTRPIEDAMGWARSDIQFAILFSSGVGALSAPVTGWMIEKFGTRAVALPSFFGVSAGLFVAASANTISMFYAGFALAAILGAGTNPVLWSRAIAGSFDKARGTALGLALVGTAFAALALPSMVTALVEASGWRHALRGVALLPLVLALPLVFLWLRSGSDGVSGSDAVAHVGVKVGEAVSHYRFWLLGLSILAGYLAISGLLTGLIPALTDRGLSAASASAIVGMIGIAMIPGRIAVGIVIDRIWAPAVACVLLLLSAIACLVLQQTTDTALLLAACAVLGLTAGAELDLLAFLTARYFGLTQFSKIYALLYAALATGSAVAPGMFAFLREKTGSYDLSFSVAAALFVVAALLLPMLGRYPNFTPENQSAQPESA</sequence>
<gene>
    <name evidence="7" type="ORF">DFR51_3012</name>
    <name evidence="6" type="ORF">SmB9_33030</name>
</gene>
<dbReference type="EMBL" id="AP018711">
    <property type="protein sequence ID" value="BBE35645.1"/>
    <property type="molecule type" value="Genomic_DNA"/>
</dbReference>
<feature type="transmembrane region" description="Helical" evidence="4">
    <location>
        <begin position="378"/>
        <end position="397"/>
    </location>
</feature>
<dbReference type="PANTHER" id="PTHR11360">
    <property type="entry name" value="MONOCARBOXYLATE TRANSPORTER"/>
    <property type="match status" value="1"/>
</dbReference>
<evidence type="ECO:0000313" key="7">
    <source>
        <dbReference type="EMBL" id="RKS86310.1"/>
    </source>
</evidence>
<reference evidence="6 8" key="1">
    <citation type="submission" date="2018-06" db="EMBL/GenBank/DDBJ databases">
        <title>Complete Genome Sequence of the Microcystin-Degrading Bacterium Sphingosinicella microcystinivorans Strain B-9.</title>
        <authorList>
            <person name="Jin H."/>
            <person name="Nishizawa T."/>
            <person name="Guo Y."/>
            <person name="Nishizawa A."/>
            <person name="Park H."/>
            <person name="Kato H."/>
            <person name="Tsuji K."/>
            <person name="Harada K."/>
        </authorList>
    </citation>
    <scope>NUCLEOTIDE SEQUENCE [LARGE SCALE GENOMIC DNA]</scope>
    <source>
        <strain evidence="6 8">B9</strain>
    </source>
</reference>
<feature type="transmembrane region" description="Helical" evidence="4">
    <location>
        <begin position="56"/>
        <end position="78"/>
    </location>
</feature>
<evidence type="ECO:0000256" key="3">
    <source>
        <dbReference type="ARBA" id="ARBA00023136"/>
    </source>
</evidence>
<dbReference type="AlphaFoldDB" id="A0AAD1D8G3"/>
<dbReference type="Proteomes" id="UP000276029">
    <property type="component" value="Unassembled WGS sequence"/>
</dbReference>
<name>A0AAD1D8G3_SPHMI</name>
<feature type="transmembrane region" description="Helical" evidence="4">
    <location>
        <begin position="347"/>
        <end position="366"/>
    </location>
</feature>
<feature type="transmembrane region" description="Helical" evidence="4">
    <location>
        <begin position="142"/>
        <end position="163"/>
    </location>
</feature>
<dbReference type="Pfam" id="PF07690">
    <property type="entry name" value="MFS_1"/>
    <property type="match status" value="1"/>
</dbReference>
<feature type="transmembrane region" description="Helical" evidence="4">
    <location>
        <begin position="85"/>
        <end position="104"/>
    </location>
</feature>
<reference evidence="7 9" key="2">
    <citation type="submission" date="2018-10" db="EMBL/GenBank/DDBJ databases">
        <title>Genomic Encyclopedia of Type Strains, Phase IV (KMG-IV): sequencing the most valuable type-strain genomes for metagenomic binning, comparative biology and taxonomic classification.</title>
        <authorList>
            <person name="Goeker M."/>
        </authorList>
    </citation>
    <scope>NUCLEOTIDE SEQUENCE [LARGE SCALE GENOMIC DNA]</scope>
    <source>
        <strain evidence="7 9">DSM 19791</strain>
    </source>
</reference>
<evidence type="ECO:0000256" key="1">
    <source>
        <dbReference type="ARBA" id="ARBA00022692"/>
    </source>
</evidence>
<feature type="transmembrane region" description="Helical" evidence="4">
    <location>
        <begin position="110"/>
        <end position="130"/>
    </location>
</feature>
<dbReference type="PROSITE" id="PS50850">
    <property type="entry name" value="MFS"/>
    <property type="match status" value="1"/>
</dbReference>
<keyword evidence="2 4" id="KW-1133">Transmembrane helix</keyword>
<evidence type="ECO:0000313" key="9">
    <source>
        <dbReference type="Proteomes" id="UP000276029"/>
    </source>
</evidence>
<feature type="transmembrane region" description="Helical" evidence="4">
    <location>
        <begin position="224"/>
        <end position="248"/>
    </location>
</feature>
<evidence type="ECO:0000259" key="5">
    <source>
        <dbReference type="PROSITE" id="PS50850"/>
    </source>
</evidence>
<evidence type="ECO:0000256" key="2">
    <source>
        <dbReference type="ARBA" id="ARBA00022989"/>
    </source>
</evidence>
<feature type="transmembrane region" description="Helical" evidence="4">
    <location>
        <begin position="284"/>
        <end position="305"/>
    </location>
</feature>
<dbReference type="Proteomes" id="UP000275727">
    <property type="component" value="Chromosome"/>
</dbReference>
<feature type="transmembrane region" description="Helical" evidence="4">
    <location>
        <begin position="311"/>
        <end position="335"/>
    </location>
</feature>
<feature type="transmembrane region" description="Helical" evidence="4">
    <location>
        <begin position="12"/>
        <end position="36"/>
    </location>
</feature>
<dbReference type="KEGG" id="smic:SmB9_33030"/>
<evidence type="ECO:0000256" key="4">
    <source>
        <dbReference type="SAM" id="Phobius"/>
    </source>
</evidence>
<keyword evidence="9" id="KW-1185">Reference proteome</keyword>
<keyword evidence="1 4" id="KW-0812">Transmembrane</keyword>
<dbReference type="Gene3D" id="1.20.1250.20">
    <property type="entry name" value="MFS general substrate transporter like domains"/>
    <property type="match status" value="2"/>
</dbReference>
<dbReference type="EMBL" id="RBWX01000010">
    <property type="protein sequence ID" value="RKS86310.1"/>
    <property type="molecule type" value="Genomic_DNA"/>
</dbReference>
<dbReference type="GO" id="GO:0022857">
    <property type="term" value="F:transmembrane transporter activity"/>
    <property type="evidence" value="ECO:0007669"/>
    <property type="project" value="InterPro"/>
</dbReference>
<dbReference type="RefSeq" id="WP_121052624.1">
    <property type="nucleotide sequence ID" value="NZ_AP018711.1"/>
</dbReference>
<dbReference type="PROSITE" id="PS51257">
    <property type="entry name" value="PROKAR_LIPOPROTEIN"/>
    <property type="match status" value="1"/>
</dbReference>
<dbReference type="InterPro" id="IPR011701">
    <property type="entry name" value="MFS"/>
</dbReference>
<proteinExistence type="predicted"/>
<dbReference type="InterPro" id="IPR050327">
    <property type="entry name" value="Proton-linked_MCT"/>
</dbReference>
<accession>A0AAD1D8G3</accession>
<dbReference type="InterPro" id="IPR020846">
    <property type="entry name" value="MFS_dom"/>
</dbReference>
<dbReference type="SUPFAM" id="SSF103473">
    <property type="entry name" value="MFS general substrate transporter"/>
    <property type="match status" value="1"/>
</dbReference>
<dbReference type="InterPro" id="IPR036259">
    <property type="entry name" value="MFS_trans_sf"/>
</dbReference>
<organism evidence="6 8">
    <name type="scientific">Sphingosinicella microcystinivorans</name>
    <dbReference type="NCBI Taxonomy" id="335406"/>
    <lineage>
        <taxon>Bacteria</taxon>
        <taxon>Pseudomonadati</taxon>
        <taxon>Pseudomonadota</taxon>
        <taxon>Alphaproteobacteria</taxon>
        <taxon>Sphingomonadales</taxon>
        <taxon>Sphingosinicellaceae</taxon>
        <taxon>Sphingosinicella</taxon>
    </lineage>
</organism>
<feature type="transmembrane region" description="Helical" evidence="4">
    <location>
        <begin position="254"/>
        <end position="272"/>
    </location>
</feature>
<feature type="domain" description="Major facilitator superfamily (MFS) profile" evidence="5">
    <location>
        <begin position="20"/>
        <end position="402"/>
    </location>
</feature>
<dbReference type="PANTHER" id="PTHR11360:SF284">
    <property type="entry name" value="EG:103B4.3 PROTEIN-RELATED"/>
    <property type="match status" value="1"/>
</dbReference>
<evidence type="ECO:0000313" key="8">
    <source>
        <dbReference type="Proteomes" id="UP000275727"/>
    </source>
</evidence>
<protein>
    <submittedName>
        <fullName evidence="7">MFS family arabinose efflux permease</fullName>
    </submittedName>
    <submittedName>
        <fullName evidence="6">MFS transporter</fullName>
    </submittedName>
</protein>
<keyword evidence="3 4" id="KW-0472">Membrane</keyword>
<feature type="transmembrane region" description="Helical" evidence="4">
    <location>
        <begin position="175"/>
        <end position="195"/>
    </location>
</feature>